<keyword evidence="5" id="KW-1185">Reference proteome</keyword>
<dbReference type="PANTHER" id="PTHR19303">
    <property type="entry name" value="TRANSPOSON"/>
    <property type="match status" value="1"/>
</dbReference>
<dbReference type="Pfam" id="PF03221">
    <property type="entry name" value="HTH_Tnp_Tc5"/>
    <property type="match status" value="1"/>
</dbReference>
<comment type="caution">
    <text evidence="4">The sequence shown here is derived from an EMBL/GenBank/DDBJ whole genome shotgun (WGS) entry which is preliminary data.</text>
</comment>
<accession>A0AAV0XET4</accession>
<evidence type="ECO:0000256" key="1">
    <source>
        <dbReference type="ARBA" id="ARBA00004123"/>
    </source>
</evidence>
<evidence type="ECO:0000256" key="2">
    <source>
        <dbReference type="ARBA" id="ARBA00023125"/>
    </source>
</evidence>
<proteinExistence type="predicted"/>
<comment type="subcellular location">
    <subcellularLocation>
        <location evidence="1">Nucleus</location>
    </subcellularLocation>
</comment>
<evidence type="ECO:0000313" key="4">
    <source>
        <dbReference type="EMBL" id="CAI6366965.1"/>
    </source>
</evidence>
<dbReference type="InterPro" id="IPR050863">
    <property type="entry name" value="CenT-Element_Derived"/>
</dbReference>
<dbReference type="EMBL" id="CARXXK010000004">
    <property type="protein sequence ID" value="CAI6366965.1"/>
    <property type="molecule type" value="Genomic_DNA"/>
</dbReference>
<dbReference type="GO" id="GO:0005634">
    <property type="term" value="C:nucleus"/>
    <property type="evidence" value="ECO:0007669"/>
    <property type="project" value="UniProtKB-SubCell"/>
</dbReference>
<dbReference type="InterPro" id="IPR006600">
    <property type="entry name" value="HTH_CenpB_DNA-bd_dom"/>
</dbReference>
<feature type="domain" description="HTH CENPB-type" evidence="3">
    <location>
        <begin position="62"/>
        <end position="133"/>
    </location>
</feature>
<sequence>MNKRRDLSVEEKLDVLKKYDELPKMSQQQAACKLNVSQSLLGRMLKIRQEIENASLENVNSNRKRKRVGNEEEVEEAFKQWFTKVGEKDIRVTGPLLLQKAEDLEKKMGKEDFVATEGWFYRWEKRENISFVKPH</sequence>
<dbReference type="PROSITE" id="PS51253">
    <property type="entry name" value="HTH_CENPB"/>
    <property type="match status" value="1"/>
</dbReference>
<dbReference type="InterPro" id="IPR009057">
    <property type="entry name" value="Homeodomain-like_sf"/>
</dbReference>
<gene>
    <name evidence="4" type="ORF">MEUPH1_LOCUS21492</name>
</gene>
<dbReference type="PANTHER" id="PTHR19303:SF73">
    <property type="entry name" value="PROTEIN PDC2"/>
    <property type="match status" value="1"/>
</dbReference>
<dbReference type="SMART" id="SM00674">
    <property type="entry name" value="CENPB"/>
    <property type="match status" value="1"/>
</dbReference>
<reference evidence="4 5" key="1">
    <citation type="submission" date="2023-01" db="EMBL/GenBank/DDBJ databases">
        <authorList>
            <person name="Whitehead M."/>
        </authorList>
    </citation>
    <scope>NUCLEOTIDE SEQUENCE [LARGE SCALE GENOMIC DNA]</scope>
</reference>
<dbReference type="AlphaFoldDB" id="A0AAV0XET4"/>
<name>A0AAV0XET4_9HEMI</name>
<dbReference type="Gene3D" id="1.10.10.60">
    <property type="entry name" value="Homeodomain-like"/>
    <property type="match status" value="2"/>
</dbReference>
<dbReference type="SUPFAM" id="SSF46689">
    <property type="entry name" value="Homeodomain-like"/>
    <property type="match status" value="2"/>
</dbReference>
<organism evidence="4 5">
    <name type="scientific">Macrosiphum euphorbiae</name>
    <name type="common">potato aphid</name>
    <dbReference type="NCBI Taxonomy" id="13131"/>
    <lineage>
        <taxon>Eukaryota</taxon>
        <taxon>Metazoa</taxon>
        <taxon>Ecdysozoa</taxon>
        <taxon>Arthropoda</taxon>
        <taxon>Hexapoda</taxon>
        <taxon>Insecta</taxon>
        <taxon>Pterygota</taxon>
        <taxon>Neoptera</taxon>
        <taxon>Paraneoptera</taxon>
        <taxon>Hemiptera</taxon>
        <taxon>Sternorrhyncha</taxon>
        <taxon>Aphidomorpha</taxon>
        <taxon>Aphidoidea</taxon>
        <taxon>Aphididae</taxon>
        <taxon>Macrosiphini</taxon>
        <taxon>Macrosiphum</taxon>
    </lineage>
</organism>
<dbReference type="GO" id="GO:0003677">
    <property type="term" value="F:DNA binding"/>
    <property type="evidence" value="ECO:0007669"/>
    <property type="project" value="UniProtKB-KW"/>
</dbReference>
<evidence type="ECO:0000259" key="3">
    <source>
        <dbReference type="PROSITE" id="PS51253"/>
    </source>
</evidence>
<protein>
    <recommendedName>
        <fullName evidence="3">HTH CENPB-type domain-containing protein</fullName>
    </recommendedName>
</protein>
<evidence type="ECO:0000313" key="5">
    <source>
        <dbReference type="Proteomes" id="UP001160148"/>
    </source>
</evidence>
<keyword evidence="2" id="KW-0238">DNA-binding</keyword>
<dbReference type="Proteomes" id="UP001160148">
    <property type="component" value="Unassembled WGS sequence"/>
</dbReference>